<feature type="binding site" evidence="2">
    <location>
        <position position="18"/>
    </location>
    <ligand>
        <name>Zn(2+)</name>
        <dbReference type="ChEBI" id="CHEBI:29105"/>
        <note>catalytic</note>
    </ligand>
</feature>
<dbReference type="GO" id="GO:0004222">
    <property type="term" value="F:metalloendopeptidase activity"/>
    <property type="evidence" value="ECO:0007669"/>
    <property type="project" value="UniProtKB-UniRule"/>
</dbReference>
<protein>
    <recommendedName>
        <fullName evidence="3">Metalloendopeptidase</fullName>
        <ecNumber evidence="3">3.4.24.-</ecNumber>
    </recommendedName>
</protein>
<feature type="disulfide bond" evidence="1">
    <location>
        <begin position="96"/>
        <end position="130"/>
    </location>
</feature>
<dbReference type="AlphaFoldDB" id="A0A0R3WTJ0"/>
<dbReference type="SMART" id="SM00254">
    <property type="entry name" value="ShKT"/>
    <property type="match status" value="2"/>
</dbReference>
<dbReference type="PANTHER" id="PTHR10127:SF850">
    <property type="entry name" value="METALLOENDOPEPTIDASE"/>
    <property type="match status" value="1"/>
</dbReference>
<keyword evidence="2 3" id="KW-0378">Hydrolase</keyword>
<feature type="domain" description="ShKT" evidence="4">
    <location>
        <begin position="143"/>
        <end position="180"/>
    </location>
</feature>
<keyword evidence="2 3" id="KW-0479">Metal-binding</keyword>
<dbReference type="InterPro" id="IPR003582">
    <property type="entry name" value="ShKT_dom"/>
</dbReference>
<dbReference type="SUPFAM" id="SSF55486">
    <property type="entry name" value="Metalloproteases ('zincins'), catalytic domain"/>
    <property type="match status" value="1"/>
</dbReference>
<evidence type="ECO:0000256" key="1">
    <source>
        <dbReference type="PROSITE-ProRule" id="PRU01005"/>
    </source>
</evidence>
<sequence>MEYGLYLHELGHVMGLDHEHIRADRDTYLHVNDAGVPEDFKSFFTKKSKEDLHTYDSPYDLQSVMHYGRSSFSVYADKVPIVVKDEKMKHILTDVCKDHHENCAEWAGMGHCVRTAGYMKMMCPESCGFCNLAKGDMSRSGACKDHYIYPSDCEAWAKEGKCVSNKMWMHFNCAKSCDVCAESGRYVAVIACFILHMRNFVNGFIIM</sequence>
<evidence type="ECO:0000313" key="8">
    <source>
        <dbReference type="WBParaSite" id="TTAC_0000408001-mRNA-1"/>
    </source>
</evidence>
<gene>
    <name evidence="6" type="ORF">TTAC_LOCUS4064</name>
</gene>
<dbReference type="PANTHER" id="PTHR10127">
    <property type="entry name" value="DISCOIDIN, CUB, EGF, LAMININ , AND ZINC METALLOPROTEASE DOMAIN CONTAINING"/>
    <property type="match status" value="1"/>
</dbReference>
<evidence type="ECO:0000259" key="5">
    <source>
        <dbReference type="PROSITE" id="PS51864"/>
    </source>
</evidence>
<feature type="binding site" evidence="2">
    <location>
        <position position="8"/>
    </location>
    <ligand>
        <name>Zn(2+)</name>
        <dbReference type="ChEBI" id="CHEBI:29105"/>
        <note>catalytic</note>
    </ligand>
</feature>
<dbReference type="WBParaSite" id="TTAC_0000408001-mRNA-1">
    <property type="protein sequence ID" value="TTAC_0000408001-mRNA-1"/>
    <property type="gene ID" value="TTAC_0000408001"/>
</dbReference>
<dbReference type="PRINTS" id="PR00480">
    <property type="entry name" value="ASTACIN"/>
</dbReference>
<dbReference type="Pfam" id="PF01549">
    <property type="entry name" value="ShK"/>
    <property type="match status" value="2"/>
</dbReference>
<feature type="domain" description="ShKT" evidence="4">
    <location>
        <begin position="96"/>
        <end position="130"/>
    </location>
</feature>
<keyword evidence="2 3" id="KW-0482">Metalloprotease</keyword>
<dbReference type="InterPro" id="IPR024079">
    <property type="entry name" value="MetalloPept_cat_dom_sf"/>
</dbReference>
<dbReference type="GO" id="GO:0006508">
    <property type="term" value="P:proteolysis"/>
    <property type="evidence" value="ECO:0007669"/>
    <property type="project" value="UniProtKB-KW"/>
</dbReference>
<feature type="active site" evidence="2">
    <location>
        <position position="9"/>
    </location>
</feature>
<reference evidence="8" key="1">
    <citation type="submission" date="2017-02" db="UniProtKB">
        <authorList>
            <consortium name="WormBaseParasite"/>
        </authorList>
    </citation>
    <scope>IDENTIFICATION</scope>
</reference>
<dbReference type="OrthoDB" id="6276116at2759"/>
<evidence type="ECO:0000256" key="3">
    <source>
        <dbReference type="RuleBase" id="RU361183"/>
    </source>
</evidence>
<dbReference type="Gene3D" id="3.40.390.10">
    <property type="entry name" value="Collagenase (Catalytic Domain)"/>
    <property type="match status" value="1"/>
</dbReference>
<organism evidence="8">
    <name type="scientific">Hydatigena taeniaeformis</name>
    <name type="common">Feline tapeworm</name>
    <name type="synonym">Taenia taeniaeformis</name>
    <dbReference type="NCBI Taxonomy" id="6205"/>
    <lineage>
        <taxon>Eukaryota</taxon>
        <taxon>Metazoa</taxon>
        <taxon>Spiralia</taxon>
        <taxon>Lophotrochozoa</taxon>
        <taxon>Platyhelminthes</taxon>
        <taxon>Cestoda</taxon>
        <taxon>Eucestoda</taxon>
        <taxon>Cyclophyllidea</taxon>
        <taxon>Taeniidae</taxon>
        <taxon>Hydatigera</taxon>
    </lineage>
</organism>
<dbReference type="Proteomes" id="UP000274429">
    <property type="component" value="Unassembled WGS sequence"/>
</dbReference>
<dbReference type="EC" id="3.4.24.-" evidence="3"/>
<keyword evidence="2 3" id="KW-0862">Zinc</keyword>
<keyword evidence="2 3" id="KW-0645">Protease</keyword>
<dbReference type="EMBL" id="UYWX01003588">
    <property type="protein sequence ID" value="VDM24091.1"/>
    <property type="molecule type" value="Genomic_DNA"/>
</dbReference>
<keyword evidence="1" id="KW-1015">Disulfide bond</keyword>
<evidence type="ECO:0000313" key="6">
    <source>
        <dbReference type="EMBL" id="VDM24091.1"/>
    </source>
</evidence>
<keyword evidence="7" id="KW-1185">Reference proteome</keyword>
<dbReference type="Gene3D" id="1.10.10.1940">
    <property type="match status" value="2"/>
</dbReference>
<comment type="cofactor">
    <cofactor evidence="2 3">
        <name>Zn(2+)</name>
        <dbReference type="ChEBI" id="CHEBI:29105"/>
    </cofactor>
    <text evidence="2 3">Binds 1 zinc ion per subunit.</text>
</comment>
<reference evidence="6 7" key="2">
    <citation type="submission" date="2018-11" db="EMBL/GenBank/DDBJ databases">
        <authorList>
            <consortium name="Pathogen Informatics"/>
        </authorList>
    </citation>
    <scope>NUCLEOTIDE SEQUENCE [LARGE SCALE GENOMIC DNA]</scope>
</reference>
<dbReference type="STRING" id="6205.A0A0R3WTJ0"/>
<dbReference type="PROSITE" id="PS51670">
    <property type="entry name" value="SHKT"/>
    <property type="match status" value="2"/>
</dbReference>
<dbReference type="GO" id="GO:0008270">
    <property type="term" value="F:zinc ion binding"/>
    <property type="evidence" value="ECO:0007669"/>
    <property type="project" value="UniProtKB-UniRule"/>
</dbReference>
<dbReference type="PROSITE" id="PS51864">
    <property type="entry name" value="ASTACIN"/>
    <property type="match status" value="1"/>
</dbReference>
<evidence type="ECO:0000259" key="4">
    <source>
        <dbReference type="PROSITE" id="PS51670"/>
    </source>
</evidence>
<evidence type="ECO:0000313" key="7">
    <source>
        <dbReference type="Proteomes" id="UP000274429"/>
    </source>
</evidence>
<feature type="domain" description="Peptidase M12A" evidence="5">
    <location>
        <begin position="1"/>
        <end position="131"/>
    </location>
</feature>
<proteinExistence type="predicted"/>
<accession>A0A0R3WTJ0</accession>
<comment type="caution">
    <text evidence="1">Lacks conserved residue(s) required for the propagation of feature annotation.</text>
</comment>
<dbReference type="InterPro" id="IPR001506">
    <property type="entry name" value="Peptidase_M12A"/>
</dbReference>
<evidence type="ECO:0000256" key="2">
    <source>
        <dbReference type="PROSITE-ProRule" id="PRU01211"/>
    </source>
</evidence>
<name>A0A0R3WTJ0_HYDTA</name>
<dbReference type="Pfam" id="PF01400">
    <property type="entry name" value="Astacin"/>
    <property type="match status" value="1"/>
</dbReference>
<feature type="binding site" evidence="2">
    <location>
        <position position="12"/>
    </location>
    <ligand>
        <name>Zn(2+)</name>
        <dbReference type="ChEBI" id="CHEBI:29105"/>
        <note>catalytic</note>
    </ligand>
</feature>